<keyword evidence="2" id="KW-1003">Cell membrane</keyword>
<gene>
    <name evidence="8" type="ORF">DWG20_15485</name>
</gene>
<dbReference type="Pfam" id="PF00005">
    <property type="entry name" value="ABC_tran"/>
    <property type="match status" value="1"/>
</dbReference>
<feature type="domain" description="ABC transporter" evidence="7">
    <location>
        <begin position="3"/>
        <end position="246"/>
    </location>
</feature>
<dbReference type="InterPro" id="IPR003439">
    <property type="entry name" value="ABC_transporter-like_ATP-bd"/>
</dbReference>
<evidence type="ECO:0000256" key="6">
    <source>
        <dbReference type="ARBA" id="ARBA00023136"/>
    </source>
</evidence>
<evidence type="ECO:0000259" key="7">
    <source>
        <dbReference type="PROSITE" id="PS50893"/>
    </source>
</evidence>
<sequence length="265" mass="27767">MRLAFESVSLTLSGRPVLSGVDFTLDAGEQAALIGPSGAGKTSLLMLANTVLRPDTGTVTIGSANPWALSRGELKALRGSIGTVYQHPPLPARQRVVQAVSAGRLARQSRLAALASLIAPRDVEGVEAALARVRLTDKLWSHCDALSGGQLQRVGVARALYQAPSLLLADEPVSALDPRLAELTVQLLADDAKSRGATLLMSLHSVELALAHFPRLIGVRAGRIAFDLPREAVGDALLAELYAGEEGSADLSPIAAPLLPRGERC</sequence>
<proteinExistence type="predicted"/>
<keyword evidence="6" id="KW-0472">Membrane</keyword>
<evidence type="ECO:0000313" key="9">
    <source>
        <dbReference type="Proteomes" id="UP000254537"/>
    </source>
</evidence>
<dbReference type="InterPro" id="IPR027417">
    <property type="entry name" value="P-loop_NTPase"/>
</dbReference>
<evidence type="ECO:0000256" key="3">
    <source>
        <dbReference type="ARBA" id="ARBA00022741"/>
    </source>
</evidence>
<dbReference type="PROSITE" id="PS50893">
    <property type="entry name" value="ABC_TRANSPORTER_2"/>
    <property type="match status" value="1"/>
</dbReference>
<dbReference type="KEGG" id="ccah:DWG20_15485"/>
<dbReference type="Proteomes" id="UP000254537">
    <property type="component" value="Chromosome"/>
</dbReference>
<evidence type="ECO:0000256" key="4">
    <source>
        <dbReference type="ARBA" id="ARBA00022840"/>
    </source>
</evidence>
<dbReference type="EMBL" id="CP031337">
    <property type="protein sequence ID" value="AXK40708.1"/>
    <property type="molecule type" value="Genomic_DNA"/>
</dbReference>
<keyword evidence="5" id="KW-1278">Translocase</keyword>
<dbReference type="SUPFAM" id="SSF52540">
    <property type="entry name" value="P-loop containing nucleoside triphosphate hydrolases"/>
    <property type="match status" value="1"/>
</dbReference>
<dbReference type="SMART" id="SM00382">
    <property type="entry name" value="AAA"/>
    <property type="match status" value="1"/>
</dbReference>
<dbReference type="RefSeq" id="WP_115434635.1">
    <property type="nucleotide sequence ID" value="NZ_CP031337.1"/>
</dbReference>
<dbReference type="PANTHER" id="PTHR43166">
    <property type="entry name" value="AMINO ACID IMPORT ATP-BINDING PROTEIN"/>
    <property type="match status" value="1"/>
</dbReference>
<reference evidence="8 9" key="1">
    <citation type="submission" date="2018-07" db="EMBL/GenBank/DDBJ databases">
        <title>Crenobacter cavernae sp. nov., isolated from a karst cave.</title>
        <authorList>
            <person name="Zhu H."/>
        </authorList>
    </citation>
    <scope>NUCLEOTIDE SEQUENCE [LARGE SCALE GENOMIC DNA]</scope>
    <source>
        <strain evidence="8 9">K1W11S-77</strain>
    </source>
</reference>
<dbReference type="PROSITE" id="PS00211">
    <property type="entry name" value="ABC_TRANSPORTER_1"/>
    <property type="match status" value="1"/>
</dbReference>
<dbReference type="GO" id="GO:0005524">
    <property type="term" value="F:ATP binding"/>
    <property type="evidence" value="ECO:0007669"/>
    <property type="project" value="UniProtKB-KW"/>
</dbReference>
<evidence type="ECO:0000256" key="5">
    <source>
        <dbReference type="ARBA" id="ARBA00022967"/>
    </source>
</evidence>
<keyword evidence="1" id="KW-0813">Transport</keyword>
<evidence type="ECO:0000256" key="1">
    <source>
        <dbReference type="ARBA" id="ARBA00022448"/>
    </source>
</evidence>
<dbReference type="InterPro" id="IPR003593">
    <property type="entry name" value="AAA+_ATPase"/>
</dbReference>
<accession>A0A345Y9V6</accession>
<keyword evidence="4 8" id="KW-0067">ATP-binding</keyword>
<evidence type="ECO:0000256" key="2">
    <source>
        <dbReference type="ARBA" id="ARBA00022475"/>
    </source>
</evidence>
<dbReference type="PANTHER" id="PTHR43166:SF6">
    <property type="entry name" value="PHOSPHONATES IMPORT ATP-BINDING PROTEIN PHNC"/>
    <property type="match status" value="1"/>
</dbReference>
<dbReference type="InterPro" id="IPR017871">
    <property type="entry name" value="ABC_transporter-like_CS"/>
</dbReference>
<keyword evidence="3" id="KW-0547">Nucleotide-binding</keyword>
<dbReference type="GO" id="GO:0016887">
    <property type="term" value="F:ATP hydrolysis activity"/>
    <property type="evidence" value="ECO:0007669"/>
    <property type="project" value="InterPro"/>
</dbReference>
<dbReference type="AlphaFoldDB" id="A0A345Y9V6"/>
<dbReference type="OrthoDB" id="9802264at2"/>
<organism evidence="8 9">
    <name type="scientific">Crenobacter cavernae</name>
    <dbReference type="NCBI Taxonomy" id="2290923"/>
    <lineage>
        <taxon>Bacteria</taxon>
        <taxon>Pseudomonadati</taxon>
        <taxon>Pseudomonadota</taxon>
        <taxon>Betaproteobacteria</taxon>
        <taxon>Neisseriales</taxon>
        <taxon>Neisseriaceae</taxon>
        <taxon>Crenobacter</taxon>
    </lineage>
</organism>
<name>A0A345Y9V6_9NEIS</name>
<evidence type="ECO:0000313" key="8">
    <source>
        <dbReference type="EMBL" id="AXK40708.1"/>
    </source>
</evidence>
<protein>
    <submittedName>
        <fullName evidence="8">ATP-binding cassette domain-containing protein</fullName>
    </submittedName>
</protein>
<dbReference type="InterPro" id="IPR050086">
    <property type="entry name" value="MetN_ABC_transporter-like"/>
</dbReference>
<dbReference type="Gene3D" id="3.40.50.300">
    <property type="entry name" value="P-loop containing nucleotide triphosphate hydrolases"/>
    <property type="match status" value="1"/>
</dbReference>